<dbReference type="PROSITE" id="PS50977">
    <property type="entry name" value="HTH_TETR_2"/>
    <property type="match status" value="1"/>
</dbReference>
<reference evidence="4 5" key="1">
    <citation type="submission" date="2019-10" db="EMBL/GenBank/DDBJ databases">
        <title>Actinomadura rubteroloni sp. nov. and Actinomadura macrotermitis sp. nov., isolated from the gut of fungus growing-termite Macrotermes natalensis.</title>
        <authorList>
            <person name="Benndorf R."/>
            <person name="Martin K."/>
            <person name="Kuefner M."/>
            <person name="De Beer W."/>
            <person name="Kaster A.-K."/>
            <person name="Vollmers J."/>
            <person name="Poulsen M."/>
            <person name="Beemelmanns C."/>
        </authorList>
    </citation>
    <scope>NUCLEOTIDE SEQUENCE [LARGE SCALE GENOMIC DNA]</scope>
    <source>
        <strain evidence="4 5">RB68</strain>
    </source>
</reference>
<dbReference type="GO" id="GO:0003700">
    <property type="term" value="F:DNA-binding transcription factor activity"/>
    <property type="evidence" value="ECO:0007669"/>
    <property type="project" value="TreeGrafter"/>
</dbReference>
<dbReference type="PANTHER" id="PTHR30055:SF200">
    <property type="entry name" value="HTH-TYPE TRANSCRIPTIONAL REPRESSOR BDCR"/>
    <property type="match status" value="1"/>
</dbReference>
<gene>
    <name evidence="4" type="ORF">ACRB68_59450</name>
</gene>
<keyword evidence="1 2" id="KW-0238">DNA-binding</keyword>
<dbReference type="Proteomes" id="UP000487268">
    <property type="component" value="Unassembled WGS sequence"/>
</dbReference>
<evidence type="ECO:0000313" key="4">
    <source>
        <dbReference type="EMBL" id="MQY07843.1"/>
    </source>
</evidence>
<protein>
    <recommendedName>
        <fullName evidence="3">HTH tetR-type domain-containing protein</fullName>
    </recommendedName>
</protein>
<keyword evidence="5" id="KW-1185">Reference proteome</keyword>
<dbReference type="AlphaFoldDB" id="A0A7K0C345"/>
<dbReference type="InterPro" id="IPR009057">
    <property type="entry name" value="Homeodomain-like_sf"/>
</dbReference>
<dbReference type="EMBL" id="WEGH01000004">
    <property type="protein sequence ID" value="MQY07843.1"/>
    <property type="molecule type" value="Genomic_DNA"/>
</dbReference>
<dbReference type="RefSeq" id="WP_153538344.1">
    <property type="nucleotide sequence ID" value="NZ_WEGH01000004.1"/>
</dbReference>
<dbReference type="SUPFAM" id="SSF46689">
    <property type="entry name" value="Homeodomain-like"/>
    <property type="match status" value="1"/>
</dbReference>
<dbReference type="Gene3D" id="1.10.357.10">
    <property type="entry name" value="Tetracycline Repressor, domain 2"/>
    <property type="match status" value="1"/>
</dbReference>
<dbReference type="InterPro" id="IPR001647">
    <property type="entry name" value="HTH_TetR"/>
</dbReference>
<dbReference type="Pfam" id="PF00440">
    <property type="entry name" value="TetR_N"/>
    <property type="match status" value="1"/>
</dbReference>
<sequence>MARLTRAESQARTRELLLATARRLFLRDGYHATSLEKVAEAAGFSKGAVYSNFGTKDELCQAVIDAVRAEQVALITQAFLGEGSDEDRLAVFTGWAERTIGDPGWTLLEAEFAIHAARRDPALRERVAGGGRHWSKALRLLLEEEARRRGVALPLPAAELADALLSLGVGLGIRRAIDPGLSPRALPDTVRLLLDAATGPPDEG</sequence>
<organism evidence="4 5">
    <name type="scientific">Actinomadura macrotermitis</name>
    <dbReference type="NCBI Taxonomy" id="2585200"/>
    <lineage>
        <taxon>Bacteria</taxon>
        <taxon>Bacillati</taxon>
        <taxon>Actinomycetota</taxon>
        <taxon>Actinomycetes</taxon>
        <taxon>Streptosporangiales</taxon>
        <taxon>Thermomonosporaceae</taxon>
        <taxon>Actinomadura</taxon>
    </lineage>
</organism>
<accession>A0A7K0C345</accession>
<dbReference type="GO" id="GO:0000976">
    <property type="term" value="F:transcription cis-regulatory region binding"/>
    <property type="evidence" value="ECO:0007669"/>
    <property type="project" value="TreeGrafter"/>
</dbReference>
<evidence type="ECO:0000313" key="5">
    <source>
        <dbReference type="Proteomes" id="UP000487268"/>
    </source>
</evidence>
<feature type="domain" description="HTH tetR-type" evidence="3">
    <location>
        <begin position="11"/>
        <end position="71"/>
    </location>
</feature>
<comment type="caution">
    <text evidence="4">The sequence shown here is derived from an EMBL/GenBank/DDBJ whole genome shotgun (WGS) entry which is preliminary data.</text>
</comment>
<dbReference type="PANTHER" id="PTHR30055">
    <property type="entry name" value="HTH-TYPE TRANSCRIPTIONAL REGULATOR RUTR"/>
    <property type="match status" value="1"/>
</dbReference>
<dbReference type="PRINTS" id="PR00455">
    <property type="entry name" value="HTHTETR"/>
</dbReference>
<evidence type="ECO:0000259" key="3">
    <source>
        <dbReference type="PROSITE" id="PS50977"/>
    </source>
</evidence>
<dbReference type="OrthoDB" id="7252896at2"/>
<dbReference type="SUPFAM" id="SSF48498">
    <property type="entry name" value="Tetracyclin repressor-like, C-terminal domain"/>
    <property type="match status" value="1"/>
</dbReference>
<dbReference type="InterPro" id="IPR036271">
    <property type="entry name" value="Tet_transcr_reg_TetR-rel_C_sf"/>
</dbReference>
<name>A0A7K0C345_9ACTN</name>
<dbReference type="InterPro" id="IPR050109">
    <property type="entry name" value="HTH-type_TetR-like_transc_reg"/>
</dbReference>
<proteinExistence type="predicted"/>
<evidence type="ECO:0000256" key="1">
    <source>
        <dbReference type="ARBA" id="ARBA00023125"/>
    </source>
</evidence>
<feature type="DNA-binding region" description="H-T-H motif" evidence="2">
    <location>
        <begin position="34"/>
        <end position="53"/>
    </location>
</feature>
<evidence type="ECO:0000256" key="2">
    <source>
        <dbReference type="PROSITE-ProRule" id="PRU00335"/>
    </source>
</evidence>